<dbReference type="GO" id="GO:0004420">
    <property type="term" value="F:hydroxymethylglutaryl-CoA reductase (NADPH) activity"/>
    <property type="evidence" value="ECO:0007669"/>
    <property type="project" value="UniProtKB-EC"/>
</dbReference>
<dbReference type="InterPro" id="IPR009023">
    <property type="entry name" value="HMG_CoA_Rdtase_NAD(P)-bd_sf"/>
</dbReference>
<dbReference type="STRING" id="331117.A1D1L2"/>
<evidence type="ECO:0000256" key="2">
    <source>
        <dbReference type="ARBA" id="ARBA00007661"/>
    </source>
</evidence>
<keyword evidence="13" id="KW-0256">Endoplasmic reticulum</keyword>
<comment type="pathway">
    <text evidence="13">Metabolic intermediate biosynthesis; (R)-mevalonate biosynthesis; (R)-mevalonate from acetyl-CoA: step 3/3.</text>
</comment>
<dbReference type="SUPFAM" id="SSF55035">
    <property type="entry name" value="NAD-binding domain of HMG-CoA reductase"/>
    <property type="match status" value="1"/>
</dbReference>
<dbReference type="PRINTS" id="PR00071">
    <property type="entry name" value="HMGCOARDTASE"/>
</dbReference>
<evidence type="ECO:0000256" key="11">
    <source>
        <dbReference type="ARBA" id="ARBA00023221"/>
    </source>
</evidence>
<reference evidence="16" key="1">
    <citation type="journal article" date="2008" name="PLoS Genet.">
        <title>Genomic islands in the pathogenic filamentous fungus Aspergillus fumigatus.</title>
        <authorList>
            <person name="Fedorova N.D."/>
            <person name="Khaldi N."/>
            <person name="Joardar V.S."/>
            <person name="Maiti R."/>
            <person name="Amedeo P."/>
            <person name="Anderson M.J."/>
            <person name="Crabtree J."/>
            <person name="Silva J.C."/>
            <person name="Badger J.H."/>
            <person name="Albarraq A."/>
            <person name="Angiuoli S."/>
            <person name="Bussey H."/>
            <person name="Bowyer P."/>
            <person name="Cotty P.J."/>
            <person name="Dyer P.S."/>
            <person name="Egan A."/>
            <person name="Galens K."/>
            <person name="Fraser-Liggett C.M."/>
            <person name="Haas B.J."/>
            <person name="Inman J.M."/>
            <person name="Kent R."/>
            <person name="Lemieux S."/>
            <person name="Malavazi I."/>
            <person name="Orvis J."/>
            <person name="Roemer T."/>
            <person name="Ronning C.M."/>
            <person name="Sundaram J.P."/>
            <person name="Sutton G."/>
            <person name="Turner G."/>
            <person name="Venter J.C."/>
            <person name="White O.R."/>
            <person name="Whitty B.R."/>
            <person name="Youngman P."/>
            <person name="Wolfe K.H."/>
            <person name="Goldman G.H."/>
            <person name="Wortman J.R."/>
            <person name="Jiang B."/>
            <person name="Denning D.W."/>
            <person name="Nierman W.C."/>
        </authorList>
    </citation>
    <scope>NUCLEOTIDE SEQUENCE [LARGE SCALE GENOMIC DNA]</scope>
    <source>
        <strain evidence="16">ATCC 1020 / DSM 3700 / CBS 544.65 / FGSC A1164 / JCM 1740 / NRRL 181 / WB 181</strain>
    </source>
</reference>
<keyword evidence="3" id="KW-0444">Lipid biosynthesis</keyword>
<feature type="region of interest" description="Disordered" evidence="14">
    <location>
        <begin position="140"/>
        <end position="180"/>
    </location>
</feature>
<dbReference type="HOGENOM" id="CLU_455668_0_0_1"/>
<keyword evidence="9" id="KW-0472">Membrane</keyword>
<proteinExistence type="inferred from homology"/>
<dbReference type="Proteomes" id="UP000006702">
    <property type="component" value="Unassembled WGS sequence"/>
</dbReference>
<organism evidence="15 16">
    <name type="scientific">Neosartorya fischeri (strain ATCC 1020 / DSM 3700 / CBS 544.65 / FGSC A1164 / JCM 1740 / NRRL 181 / WB 181)</name>
    <name type="common">Aspergillus fischerianus</name>
    <dbReference type="NCBI Taxonomy" id="331117"/>
    <lineage>
        <taxon>Eukaryota</taxon>
        <taxon>Fungi</taxon>
        <taxon>Dikarya</taxon>
        <taxon>Ascomycota</taxon>
        <taxon>Pezizomycotina</taxon>
        <taxon>Eurotiomycetes</taxon>
        <taxon>Eurotiomycetidae</taxon>
        <taxon>Eurotiales</taxon>
        <taxon>Aspergillaceae</taxon>
        <taxon>Aspergillus</taxon>
        <taxon>Aspergillus subgen. Fumigati</taxon>
    </lineage>
</organism>
<dbReference type="eggNOG" id="KOG2480">
    <property type="taxonomic scope" value="Eukaryota"/>
</dbReference>
<dbReference type="RefSeq" id="XP_001264202.1">
    <property type="nucleotide sequence ID" value="XM_001264201.1"/>
</dbReference>
<keyword evidence="10" id="KW-1207">Sterol metabolism</keyword>
<dbReference type="InterPro" id="IPR023074">
    <property type="entry name" value="HMG_CoA_Rdtase_cat_sf"/>
</dbReference>
<dbReference type="GO" id="GO:0005778">
    <property type="term" value="C:peroxisomal membrane"/>
    <property type="evidence" value="ECO:0007669"/>
    <property type="project" value="TreeGrafter"/>
</dbReference>
<dbReference type="PANTHER" id="PTHR10572">
    <property type="entry name" value="3-HYDROXY-3-METHYLGLUTARYL-COENZYME A REDUCTASE"/>
    <property type="match status" value="1"/>
</dbReference>
<evidence type="ECO:0000256" key="9">
    <source>
        <dbReference type="ARBA" id="ARBA00023136"/>
    </source>
</evidence>
<keyword evidence="11" id="KW-0753">Steroid metabolism</keyword>
<dbReference type="InterPro" id="IPR002202">
    <property type="entry name" value="HMG_CoA_Rdtase"/>
</dbReference>
<evidence type="ECO:0000256" key="1">
    <source>
        <dbReference type="ARBA" id="ARBA00004370"/>
    </source>
</evidence>
<evidence type="ECO:0000256" key="14">
    <source>
        <dbReference type="SAM" id="MobiDB-lite"/>
    </source>
</evidence>
<evidence type="ECO:0000256" key="10">
    <source>
        <dbReference type="ARBA" id="ARBA00023166"/>
    </source>
</evidence>
<evidence type="ECO:0000256" key="7">
    <source>
        <dbReference type="ARBA" id="ARBA00023011"/>
    </source>
</evidence>
<evidence type="ECO:0000256" key="8">
    <source>
        <dbReference type="ARBA" id="ARBA00023098"/>
    </source>
</evidence>
<sequence>MQHSDAWLERVRQACETSPKAETQLLAMHRGLADQDSASVSVPSAADGSSGQGQTSHRIYLFKCGDITDVLDQREDIRLNRAVVHNIIIGAHLNSRATGALLIGALTHWVPQLALAAALALTVFGPWSSMTRRASYSPTGLPIRPAHSRTVATRPPPVPREVAARPSAGPGHGKRPSEAEIRAMPDSQIIGLGTRSQLPLYSLERALQDPLRAVKLRRQIVSQHQATSDINFSVEGSALPYEGYDYQSVLGACCENVIGYMPIPLGVAGPIKVNGKAVFLPMATTEGALVASTNRGCMAINAGGGVTALVLGDGMARAPIVQFPSLEEAGAAKRWLDSEAGFRIIEEAFNATSRFARLQNVRATVVGSDLYIRFTASTGDAMGMNMISKGVEQILEAMRKHGFESMDIVSLSGNFCADKKPAAVNWIEGRGKTVSAQATIPGHVVRETLKTSVEALVELNVSKNLVGSAVAGSLGGFNAHAANVVTAIYLATGQDPAQNVQSSSTLTVMKNVNGDLQISVFMPSIEVGTVGGGTVLSPQKAMLGMMGVQGAHPEQPGRNAQELALLVASGVLAGELSLCSALAAGSLVQSHLAHNRKKE</sequence>
<keyword evidence="16" id="KW-1185">Reference proteome</keyword>
<dbReference type="InterPro" id="IPR023282">
    <property type="entry name" value="HMG_CoA_Rdtase_N"/>
</dbReference>
<comment type="catalytic activity">
    <reaction evidence="12">
        <text>(R)-mevalonate + 2 NADP(+) + CoA = (3S)-3-hydroxy-3-methylglutaryl-CoA + 2 NADPH + 2 H(+)</text>
        <dbReference type="Rhea" id="RHEA:15989"/>
        <dbReference type="ChEBI" id="CHEBI:15378"/>
        <dbReference type="ChEBI" id="CHEBI:36464"/>
        <dbReference type="ChEBI" id="CHEBI:43074"/>
        <dbReference type="ChEBI" id="CHEBI:57287"/>
        <dbReference type="ChEBI" id="CHEBI:57783"/>
        <dbReference type="ChEBI" id="CHEBI:58349"/>
        <dbReference type="EC" id="1.1.1.34"/>
    </reaction>
    <physiologicalReaction direction="right-to-left" evidence="12">
        <dbReference type="Rhea" id="RHEA:15991"/>
    </physiologicalReaction>
</comment>
<keyword evidence="6 13" id="KW-0560">Oxidoreductase</keyword>
<dbReference type="PROSITE" id="PS01192">
    <property type="entry name" value="HMG_COA_REDUCTASE_3"/>
    <property type="match status" value="1"/>
</dbReference>
<dbReference type="Gene3D" id="3.30.70.420">
    <property type="entry name" value="Hydroxymethylglutaryl-CoA reductase, class I/II, NAD/NADP-binding domain"/>
    <property type="match status" value="1"/>
</dbReference>
<dbReference type="PANTHER" id="PTHR10572:SF24">
    <property type="entry name" value="3-HYDROXY-3-METHYLGLUTARYL-COENZYME A REDUCTASE"/>
    <property type="match status" value="1"/>
</dbReference>
<dbReference type="VEuPathDB" id="FungiDB:NFIA_009850"/>
<dbReference type="FunFam" id="3.90.770.10:FF:000001">
    <property type="entry name" value="3-hydroxy-3-methylglutaryl coenzyme A reductase"/>
    <property type="match status" value="1"/>
</dbReference>
<dbReference type="GO" id="GO:0006696">
    <property type="term" value="P:ergosterol biosynthetic process"/>
    <property type="evidence" value="ECO:0007669"/>
    <property type="project" value="TreeGrafter"/>
</dbReference>
<keyword evidence="7" id="KW-0756">Sterol biosynthesis</keyword>
<evidence type="ECO:0000256" key="5">
    <source>
        <dbReference type="ARBA" id="ARBA00022955"/>
    </source>
</evidence>
<keyword evidence="8" id="KW-0443">Lipid metabolism</keyword>
<dbReference type="EMBL" id="DS027688">
    <property type="protein sequence ID" value="EAW22305.1"/>
    <property type="molecule type" value="Genomic_DNA"/>
</dbReference>
<dbReference type="Pfam" id="PF00368">
    <property type="entry name" value="HMG-CoA_red"/>
    <property type="match status" value="1"/>
</dbReference>
<comment type="similarity">
    <text evidence="2 13">Belongs to the HMG-CoA reductase family.</text>
</comment>
<dbReference type="PROSITE" id="PS00066">
    <property type="entry name" value="HMG_COA_REDUCTASE_1"/>
    <property type="match status" value="1"/>
</dbReference>
<dbReference type="AlphaFoldDB" id="A1D1L2"/>
<dbReference type="InterPro" id="IPR009029">
    <property type="entry name" value="HMG_CoA_Rdtase_sub-bd_dom_sf"/>
</dbReference>
<dbReference type="NCBIfam" id="TIGR00533">
    <property type="entry name" value="HMG_CoA_R_NADP"/>
    <property type="match status" value="1"/>
</dbReference>
<evidence type="ECO:0000313" key="15">
    <source>
        <dbReference type="EMBL" id="EAW22305.1"/>
    </source>
</evidence>
<evidence type="ECO:0000256" key="3">
    <source>
        <dbReference type="ARBA" id="ARBA00022516"/>
    </source>
</evidence>
<dbReference type="OrthoDB" id="310654at2759"/>
<evidence type="ECO:0000256" key="6">
    <source>
        <dbReference type="ARBA" id="ARBA00023002"/>
    </source>
</evidence>
<evidence type="ECO:0000256" key="12">
    <source>
        <dbReference type="ARBA" id="ARBA00049909"/>
    </source>
</evidence>
<dbReference type="KEGG" id="nfi:NFIA_009850"/>
<evidence type="ECO:0000313" key="16">
    <source>
        <dbReference type="Proteomes" id="UP000006702"/>
    </source>
</evidence>
<keyword evidence="5" id="KW-0752">Steroid biosynthesis</keyword>
<dbReference type="GeneID" id="4590618"/>
<name>A1D1L2_NEOFI</name>
<dbReference type="OMA" id="VGRNIEN"/>
<dbReference type="Gene3D" id="3.90.770.10">
    <property type="entry name" value="3-hydroxy-3-methylglutaryl-coenzyme A Reductase, Chain A, domain 2"/>
    <property type="match status" value="1"/>
</dbReference>
<dbReference type="GO" id="GO:0008299">
    <property type="term" value="P:isoprenoid biosynthetic process"/>
    <property type="evidence" value="ECO:0007669"/>
    <property type="project" value="InterPro"/>
</dbReference>
<dbReference type="GO" id="GO:0005789">
    <property type="term" value="C:endoplasmic reticulum membrane"/>
    <property type="evidence" value="ECO:0007669"/>
    <property type="project" value="UniProtKB-SubCell"/>
</dbReference>
<dbReference type="Gene3D" id="1.10.3270.10">
    <property type="entry name" value="HMGR, N-terminal domain"/>
    <property type="match status" value="1"/>
</dbReference>
<dbReference type="FunFam" id="3.30.70.420:FF:000001">
    <property type="entry name" value="3-hydroxy-3-methylglutaryl coenzyme A reductase"/>
    <property type="match status" value="1"/>
</dbReference>
<dbReference type="GO" id="GO:0015936">
    <property type="term" value="P:coenzyme A metabolic process"/>
    <property type="evidence" value="ECO:0007669"/>
    <property type="project" value="InterPro"/>
</dbReference>
<evidence type="ECO:0000256" key="13">
    <source>
        <dbReference type="RuleBase" id="RU361219"/>
    </source>
</evidence>
<dbReference type="UniPathway" id="UPA00058">
    <property type="reaction ID" value="UER00103"/>
</dbReference>
<keyword evidence="4 13" id="KW-0521">NADP</keyword>
<dbReference type="EC" id="1.1.1.34" evidence="13"/>
<gene>
    <name evidence="15" type="ORF">NFIA_009850</name>
</gene>
<evidence type="ECO:0000256" key="4">
    <source>
        <dbReference type="ARBA" id="ARBA00022857"/>
    </source>
</evidence>
<comment type="subcellular location">
    <subcellularLocation>
        <location evidence="13">Endoplasmic reticulum membrane</location>
        <topology evidence="13">Multi-pass membrane protein</topology>
    </subcellularLocation>
    <subcellularLocation>
        <location evidence="1">Membrane</location>
    </subcellularLocation>
</comment>
<dbReference type="CDD" id="cd00643">
    <property type="entry name" value="HMG-CoA_reductase_classI"/>
    <property type="match status" value="1"/>
</dbReference>
<accession>A1D1L2</accession>
<dbReference type="PROSITE" id="PS50065">
    <property type="entry name" value="HMG_COA_REDUCTASE_4"/>
    <property type="match status" value="1"/>
</dbReference>
<protein>
    <recommendedName>
        <fullName evidence="13">3-hydroxy-3-methylglutaryl coenzyme A reductase</fullName>
        <shortName evidence="13">HMG-CoA reductase</shortName>
        <ecNumber evidence="13">1.1.1.34</ecNumber>
    </recommendedName>
</protein>
<dbReference type="InterPro" id="IPR004554">
    <property type="entry name" value="HMG_CoA_Rdtase_eu_arc"/>
</dbReference>
<dbReference type="InterPro" id="IPR023076">
    <property type="entry name" value="HMG_CoA_Rdtase_CS"/>
</dbReference>
<dbReference type="SUPFAM" id="SSF56542">
    <property type="entry name" value="Substrate-binding domain of HMG-CoA reductase"/>
    <property type="match status" value="1"/>
</dbReference>
<dbReference type="PROSITE" id="PS00318">
    <property type="entry name" value="HMG_COA_REDUCTASE_2"/>
    <property type="match status" value="1"/>
</dbReference>